<dbReference type="AlphaFoldDB" id="A0A0D9Z384"/>
<dbReference type="Proteomes" id="UP000026961">
    <property type="component" value="Chromosome 3"/>
</dbReference>
<reference evidence="11" key="1">
    <citation type="submission" date="2015-04" db="UniProtKB">
        <authorList>
            <consortium name="EnsemblPlants"/>
        </authorList>
    </citation>
    <scope>IDENTIFICATION</scope>
</reference>
<evidence type="ECO:0000313" key="11">
    <source>
        <dbReference type="EnsemblPlants" id="OGLUM03G06600.4"/>
    </source>
</evidence>
<dbReference type="GO" id="GO:0051903">
    <property type="term" value="F:S-(hydroxymethyl)glutathione dehydrogenase [NAD(P)+] activity"/>
    <property type="evidence" value="ECO:0007669"/>
    <property type="project" value="TreeGrafter"/>
</dbReference>
<comment type="catalytic activity">
    <reaction evidence="9">
        <text>a primary alcohol + NAD(+) = an aldehyde + NADH + H(+)</text>
        <dbReference type="Rhea" id="RHEA:10736"/>
        <dbReference type="ChEBI" id="CHEBI:15378"/>
        <dbReference type="ChEBI" id="CHEBI:15734"/>
        <dbReference type="ChEBI" id="CHEBI:17478"/>
        <dbReference type="ChEBI" id="CHEBI:57540"/>
        <dbReference type="ChEBI" id="CHEBI:57945"/>
        <dbReference type="EC" id="1.1.1.1"/>
    </reaction>
</comment>
<dbReference type="Gene3D" id="3.40.50.720">
    <property type="entry name" value="NAD(P)-binding Rossmann-like Domain"/>
    <property type="match status" value="1"/>
</dbReference>
<sequence length="470" mass="50829">MSPEALGLHTNAFNLTPSLYIFQTFTTELHRPFQVERRANRNLFTIVLSLASMAGQIPQPIRCKAAVCRAAGEPLAVEEIVVDPPKAHEVRIKIVCTSLCHSDVTFWRMQDFPGVFPRIFGHEAFGSPQNIALENTLLQCCLSSPSSRNGRSEPEAHPLQRAASEPLIVEDIVVDPPKAYEIRIKIICTSLCHTDVTLWHKVDPAFPRILGHEAYGVVESVGENVEGFAAGDTVVPTFMGQCDSCASCAAEWTNQCTAVPFTMGPGMRRDGTTRFWDGEGKPLSDTVAVTSFSQYTVVDVNQVVKVDPAVPPKIACLLGCCGGTGVGAAWRLAKVQPGSSVVVFGLGSVGLAVINAMTDGGADYSFECIGISSVMTEAGRGKTIILGVEKDSQPLCLPSFEFLFGKCVMGSLFGGAKPKTDIPILAEKCMNKELELEKLVTHEVGLTEINTAFDLFLQGKSLRCIIWMDK</sequence>
<evidence type="ECO:0000256" key="9">
    <source>
        <dbReference type="ARBA" id="ARBA00049243"/>
    </source>
</evidence>
<keyword evidence="5" id="KW-0862">Zinc</keyword>
<dbReference type="PANTHER" id="PTHR43880:SF44">
    <property type="entry name" value="OS03G0189600 PROTEIN"/>
    <property type="match status" value="1"/>
</dbReference>
<evidence type="ECO:0000256" key="3">
    <source>
        <dbReference type="ARBA" id="ARBA00010902"/>
    </source>
</evidence>
<dbReference type="InterPro" id="IPR036291">
    <property type="entry name" value="NAD(P)-bd_dom_sf"/>
</dbReference>
<evidence type="ECO:0000256" key="1">
    <source>
        <dbReference type="ARBA" id="ARBA00001947"/>
    </source>
</evidence>
<dbReference type="SUPFAM" id="SSF51735">
    <property type="entry name" value="NAD(P)-binding Rossmann-fold domains"/>
    <property type="match status" value="1"/>
</dbReference>
<keyword evidence="12" id="KW-1185">Reference proteome</keyword>
<organism evidence="11">
    <name type="scientific">Oryza glumipatula</name>
    <dbReference type="NCBI Taxonomy" id="40148"/>
    <lineage>
        <taxon>Eukaryota</taxon>
        <taxon>Viridiplantae</taxon>
        <taxon>Streptophyta</taxon>
        <taxon>Embryophyta</taxon>
        <taxon>Tracheophyta</taxon>
        <taxon>Spermatophyta</taxon>
        <taxon>Magnoliopsida</taxon>
        <taxon>Liliopsida</taxon>
        <taxon>Poales</taxon>
        <taxon>Poaceae</taxon>
        <taxon>BOP clade</taxon>
        <taxon>Oryzoideae</taxon>
        <taxon>Oryzeae</taxon>
        <taxon>Oryzinae</taxon>
        <taxon>Oryza</taxon>
    </lineage>
</organism>
<dbReference type="EnsemblPlants" id="OGLUM03G06600.4">
    <property type="protein sequence ID" value="OGLUM03G06600.4"/>
    <property type="gene ID" value="OGLUM03G06600"/>
</dbReference>
<evidence type="ECO:0000313" key="12">
    <source>
        <dbReference type="Proteomes" id="UP000026961"/>
    </source>
</evidence>
<evidence type="ECO:0000256" key="8">
    <source>
        <dbReference type="ARBA" id="ARBA00049164"/>
    </source>
</evidence>
<evidence type="ECO:0000256" key="4">
    <source>
        <dbReference type="ARBA" id="ARBA00022723"/>
    </source>
</evidence>
<dbReference type="InterPro" id="IPR002328">
    <property type="entry name" value="ADH_Zn_CS"/>
</dbReference>
<dbReference type="PANTHER" id="PTHR43880">
    <property type="entry name" value="ALCOHOL DEHYDROGENASE"/>
    <property type="match status" value="1"/>
</dbReference>
<reference evidence="11" key="2">
    <citation type="submission" date="2018-05" db="EMBL/GenBank/DDBJ databases">
        <title>OgluRS3 (Oryza glumaepatula Reference Sequence Version 3).</title>
        <authorList>
            <person name="Zhang J."/>
            <person name="Kudrna D."/>
            <person name="Lee S."/>
            <person name="Talag J."/>
            <person name="Welchert J."/>
            <person name="Wing R.A."/>
        </authorList>
    </citation>
    <scope>NUCLEOTIDE SEQUENCE [LARGE SCALE GENOMIC DNA]</scope>
</reference>
<dbReference type="GO" id="GO:0008270">
    <property type="term" value="F:zinc ion binding"/>
    <property type="evidence" value="ECO:0007669"/>
    <property type="project" value="InterPro"/>
</dbReference>
<dbReference type="GO" id="GO:0004022">
    <property type="term" value="F:alcohol dehydrogenase (NAD+) activity"/>
    <property type="evidence" value="ECO:0007669"/>
    <property type="project" value="UniProtKB-EC"/>
</dbReference>
<evidence type="ECO:0000256" key="6">
    <source>
        <dbReference type="ARBA" id="ARBA00023002"/>
    </source>
</evidence>
<evidence type="ECO:0000259" key="10">
    <source>
        <dbReference type="Pfam" id="PF08240"/>
    </source>
</evidence>
<feature type="domain" description="Alcohol dehydrogenase-like N-terminal" evidence="10">
    <location>
        <begin position="180"/>
        <end position="307"/>
    </location>
</feature>
<dbReference type="GO" id="GO:0046294">
    <property type="term" value="P:formaldehyde catabolic process"/>
    <property type="evidence" value="ECO:0007669"/>
    <property type="project" value="TreeGrafter"/>
</dbReference>
<comment type="similarity">
    <text evidence="3">Belongs to the zinc-containing alcohol dehydrogenase family. Class-III subfamily.</text>
</comment>
<dbReference type="Pfam" id="PF08240">
    <property type="entry name" value="ADH_N"/>
    <property type="match status" value="1"/>
</dbReference>
<dbReference type="PROSITE" id="PS00059">
    <property type="entry name" value="ADH_ZINC"/>
    <property type="match status" value="1"/>
</dbReference>
<dbReference type="InterPro" id="IPR013154">
    <property type="entry name" value="ADH-like_N"/>
</dbReference>
<evidence type="ECO:0000256" key="2">
    <source>
        <dbReference type="ARBA" id="ARBA00004496"/>
    </source>
</evidence>
<dbReference type="FunFam" id="3.90.180.10:FF:000007">
    <property type="entry name" value="Alcohol dehydrogenase 6"/>
    <property type="match status" value="1"/>
</dbReference>
<dbReference type="GO" id="GO:0005829">
    <property type="term" value="C:cytosol"/>
    <property type="evidence" value="ECO:0007669"/>
    <property type="project" value="TreeGrafter"/>
</dbReference>
<dbReference type="Gramene" id="OGLUM03G06600.4">
    <property type="protein sequence ID" value="OGLUM03G06600.4"/>
    <property type="gene ID" value="OGLUM03G06600"/>
</dbReference>
<name>A0A0D9Z384_9ORYZ</name>
<evidence type="ECO:0000256" key="7">
    <source>
        <dbReference type="ARBA" id="ARBA00023027"/>
    </source>
</evidence>
<dbReference type="SUPFAM" id="SSF50129">
    <property type="entry name" value="GroES-like"/>
    <property type="match status" value="3"/>
</dbReference>
<keyword evidence="4" id="KW-0479">Metal-binding</keyword>
<keyword evidence="6" id="KW-0560">Oxidoreductase</keyword>
<comment type="subcellular location">
    <subcellularLocation>
        <location evidence="2">Cytoplasm</location>
    </subcellularLocation>
</comment>
<comment type="catalytic activity">
    <reaction evidence="8">
        <text>a secondary alcohol + NAD(+) = a ketone + NADH + H(+)</text>
        <dbReference type="Rhea" id="RHEA:10740"/>
        <dbReference type="ChEBI" id="CHEBI:15378"/>
        <dbReference type="ChEBI" id="CHEBI:17087"/>
        <dbReference type="ChEBI" id="CHEBI:35681"/>
        <dbReference type="ChEBI" id="CHEBI:57540"/>
        <dbReference type="ChEBI" id="CHEBI:57945"/>
        <dbReference type="EC" id="1.1.1.1"/>
    </reaction>
</comment>
<proteinExistence type="inferred from homology"/>
<dbReference type="InterPro" id="IPR011032">
    <property type="entry name" value="GroES-like_sf"/>
</dbReference>
<comment type="cofactor">
    <cofactor evidence="1">
        <name>Zn(2+)</name>
        <dbReference type="ChEBI" id="CHEBI:29105"/>
    </cofactor>
</comment>
<dbReference type="Gene3D" id="3.90.180.10">
    <property type="entry name" value="Medium-chain alcohol dehydrogenases, catalytic domain"/>
    <property type="match status" value="3"/>
</dbReference>
<protein>
    <recommendedName>
        <fullName evidence="10">Alcohol dehydrogenase-like N-terminal domain-containing protein</fullName>
    </recommendedName>
</protein>
<evidence type="ECO:0000256" key="5">
    <source>
        <dbReference type="ARBA" id="ARBA00022833"/>
    </source>
</evidence>
<accession>A0A0D9Z384</accession>
<keyword evidence="7" id="KW-0520">NAD</keyword>